<sequence length="266" mass="30966">MLRDRMDVSERWACRVVGQHRSTERYEPQPRQDDAALRAALREISRKRKRWGYRRAHARLLELGWEVNRKRVQRLWREEGLRVPRKARKRRRVGESTAEDARMRATAPREVWALDFQFDQTADGRVLKLLNVVDEFTRESLAMHVDRSITADQTVEVLEQLAVVRGAPGHVRCDNGPELTAHALRDWCRFGHVKTAFIEPGSPWENAFVESFNSRVRDELLNVEMFSCLAEARVVIEDWRQDYNQRRPHSALGMRTPAAFAAAQAA</sequence>
<dbReference type="InterPro" id="IPR036397">
    <property type="entry name" value="RNaseH_sf"/>
</dbReference>
<dbReference type="PANTHER" id="PTHR47515">
    <property type="entry name" value="LOW CALCIUM RESPONSE LOCUS PROTEIN T"/>
    <property type="match status" value="1"/>
</dbReference>
<dbReference type="InterPro" id="IPR025948">
    <property type="entry name" value="HTH-like_dom"/>
</dbReference>
<gene>
    <name evidence="2" type="ORF">UFOPK3564_00397</name>
</gene>
<reference evidence="2" key="1">
    <citation type="submission" date="2020-05" db="EMBL/GenBank/DDBJ databases">
        <authorList>
            <person name="Chiriac C."/>
            <person name="Salcher M."/>
            <person name="Ghai R."/>
            <person name="Kavagutti S V."/>
        </authorList>
    </citation>
    <scope>NUCLEOTIDE SEQUENCE</scope>
</reference>
<dbReference type="InterPro" id="IPR001584">
    <property type="entry name" value="Integrase_cat-core"/>
</dbReference>
<dbReference type="Gene3D" id="3.30.420.10">
    <property type="entry name" value="Ribonuclease H-like superfamily/Ribonuclease H"/>
    <property type="match status" value="1"/>
</dbReference>
<dbReference type="Pfam" id="PF13683">
    <property type="entry name" value="rve_3"/>
    <property type="match status" value="1"/>
</dbReference>
<dbReference type="Pfam" id="PF13276">
    <property type="entry name" value="HTH_21"/>
    <property type="match status" value="1"/>
</dbReference>
<name>A0A6J7FQF2_9ZZZZ</name>
<dbReference type="InterPro" id="IPR048020">
    <property type="entry name" value="Transpos_IS3"/>
</dbReference>
<dbReference type="AlphaFoldDB" id="A0A6J7FQF2"/>
<accession>A0A6J7FQF2</accession>
<protein>
    <submittedName>
        <fullName evidence="2">Unannotated protein</fullName>
    </submittedName>
</protein>
<evidence type="ECO:0000259" key="1">
    <source>
        <dbReference type="PROSITE" id="PS50994"/>
    </source>
</evidence>
<dbReference type="EMBL" id="CAFBMK010000012">
    <property type="protein sequence ID" value="CAB4897747.1"/>
    <property type="molecule type" value="Genomic_DNA"/>
</dbReference>
<dbReference type="PROSITE" id="PS50994">
    <property type="entry name" value="INTEGRASE"/>
    <property type="match status" value="1"/>
</dbReference>
<dbReference type="GO" id="GO:0003676">
    <property type="term" value="F:nucleic acid binding"/>
    <property type="evidence" value="ECO:0007669"/>
    <property type="project" value="InterPro"/>
</dbReference>
<evidence type="ECO:0000313" key="2">
    <source>
        <dbReference type="EMBL" id="CAB4897747.1"/>
    </source>
</evidence>
<dbReference type="NCBIfam" id="NF033516">
    <property type="entry name" value="transpos_IS3"/>
    <property type="match status" value="1"/>
</dbReference>
<dbReference type="PANTHER" id="PTHR47515:SF1">
    <property type="entry name" value="BLR2054 PROTEIN"/>
    <property type="match status" value="1"/>
</dbReference>
<feature type="domain" description="Integrase catalytic" evidence="1">
    <location>
        <begin position="104"/>
        <end position="265"/>
    </location>
</feature>
<proteinExistence type="predicted"/>
<dbReference type="SUPFAM" id="SSF53098">
    <property type="entry name" value="Ribonuclease H-like"/>
    <property type="match status" value="1"/>
</dbReference>
<organism evidence="2">
    <name type="scientific">freshwater metagenome</name>
    <dbReference type="NCBI Taxonomy" id="449393"/>
    <lineage>
        <taxon>unclassified sequences</taxon>
        <taxon>metagenomes</taxon>
        <taxon>ecological metagenomes</taxon>
    </lineage>
</organism>
<dbReference type="GO" id="GO:0015074">
    <property type="term" value="P:DNA integration"/>
    <property type="evidence" value="ECO:0007669"/>
    <property type="project" value="InterPro"/>
</dbReference>
<dbReference type="InterPro" id="IPR012337">
    <property type="entry name" value="RNaseH-like_sf"/>
</dbReference>